<name>A0A9Q2ETM0_9GAMM</name>
<organism evidence="1 2">
    <name type="scientific">Pectobacterium quasiaquaticum</name>
    <dbReference type="NCBI Taxonomy" id="2774015"/>
    <lineage>
        <taxon>Bacteria</taxon>
        <taxon>Pseudomonadati</taxon>
        <taxon>Pseudomonadota</taxon>
        <taxon>Gammaproteobacteria</taxon>
        <taxon>Enterobacterales</taxon>
        <taxon>Pectobacteriaceae</taxon>
        <taxon>Pectobacterium</taxon>
    </lineage>
</organism>
<dbReference type="EMBL" id="CP065177">
    <property type="protein sequence ID" value="URG47319.1"/>
    <property type="molecule type" value="Genomic_DNA"/>
</dbReference>
<protein>
    <submittedName>
        <fullName evidence="1">Toxin-immunity protein system imunity protein CdiI</fullName>
    </submittedName>
</protein>
<keyword evidence="2" id="KW-1185">Reference proteome</keyword>
<dbReference type="KEGG" id="pqu:IG609_010710"/>
<proteinExistence type="predicted"/>
<accession>A0A9Q2ETM0</accession>
<evidence type="ECO:0000313" key="2">
    <source>
        <dbReference type="Proteomes" id="UP000806577"/>
    </source>
</evidence>
<reference evidence="1 2" key="1">
    <citation type="journal article" date="2021" name="Int. J. Syst. Evol. Microbiol.">
        <title>&lt;i&gt;Pectobacterium quasiaquaticum&lt;/i&gt; sp. nov., isolated from waterways.</title>
        <authorList>
            <person name="Ben Moussa H."/>
            <person name="Pedron J."/>
            <person name="Bertrand C."/>
            <person name="Hecquet A."/>
            <person name="Barny M.A."/>
        </authorList>
    </citation>
    <scope>NUCLEOTIDE SEQUENCE [LARGE SCALE GENOMIC DNA]</scope>
    <source>
        <strain evidence="1 2">A477-S1-J17</strain>
    </source>
</reference>
<gene>
    <name evidence="1" type="primary">cdiI</name>
    <name evidence="1" type="ORF">IG609_010710</name>
</gene>
<dbReference type="RefSeq" id="WP_193396982.1">
    <property type="nucleotide sequence ID" value="NZ_CP065177.1"/>
</dbReference>
<dbReference type="Proteomes" id="UP000806577">
    <property type="component" value="Chromosome"/>
</dbReference>
<dbReference type="AlphaFoldDB" id="A0A9Q2ETM0"/>
<sequence length="143" mass="16402">MLAWNNLVEMLGCSKASNEFIYLPQKFNELPVFEEGVLGDRSYYSFFNSGVLFLLEDDLVNQISLYIQTDEEFSAYTGELPLPVNSRESEIIQVLGVPSESGGGKMDMLLGYVNRWIKYKTESHTLHLQFNQNDELCRVTLMQ</sequence>
<evidence type="ECO:0000313" key="1">
    <source>
        <dbReference type="EMBL" id="URG47319.1"/>
    </source>
</evidence>